<evidence type="ECO:0000313" key="3">
    <source>
        <dbReference type="Proteomes" id="UP000230233"/>
    </source>
</evidence>
<dbReference type="EMBL" id="PDUG01000006">
    <property type="protein sequence ID" value="PIC20163.1"/>
    <property type="molecule type" value="Genomic_DNA"/>
</dbReference>
<dbReference type="Proteomes" id="UP000230233">
    <property type="component" value="Chromosome X"/>
</dbReference>
<dbReference type="PANTHER" id="PTHR21503:SF8">
    <property type="entry name" value="F-BOX ASSOCIATED DOMAIN-CONTAINING PROTEIN-RELATED"/>
    <property type="match status" value="1"/>
</dbReference>
<proteinExistence type="predicted"/>
<dbReference type="PROSITE" id="PS50181">
    <property type="entry name" value="FBOX"/>
    <property type="match status" value="1"/>
</dbReference>
<gene>
    <name evidence="2" type="primary">Cnig_chr_X.g25451</name>
    <name evidence="2" type="ORF">B9Z55_025451</name>
</gene>
<dbReference type="PANTHER" id="PTHR21503">
    <property type="entry name" value="F-BOX-CONTAINING HYPOTHETICAL PROTEIN C.ELEGANS"/>
    <property type="match status" value="1"/>
</dbReference>
<evidence type="ECO:0000313" key="2">
    <source>
        <dbReference type="EMBL" id="PIC20163.1"/>
    </source>
</evidence>
<comment type="caution">
    <text evidence="2">The sequence shown here is derived from an EMBL/GenBank/DDBJ whole genome shotgun (WGS) entry which is preliminary data.</text>
</comment>
<protein>
    <recommendedName>
        <fullName evidence="1">F-box domain-containing protein</fullName>
    </recommendedName>
</protein>
<keyword evidence="3" id="KW-1185">Reference proteome</keyword>
<feature type="domain" description="F-box" evidence="1">
    <location>
        <begin position="1"/>
        <end position="49"/>
    </location>
</feature>
<accession>A0A2G5SYZ7</accession>
<sequence>MHLLKYPSVVQNEIFNGMEFPDLFMMSFASKNMKKLIKFSSQMQLFKNINTIHYQDYNRGMFVCVPLDFFHDNVIQIAERDDTENDYFQLNVSGKLFDFRISYEHNKYLPVASYQPDERESLVASVHDYFLDFFGNSVEYYWHAYNYKTPIPQLENVSAELHYRPGVDLDALEMARFENFFLLSPVLKSINIDIFNMMEPLNPESKFYQADYMESYQRNPTHPAISRYFQGRQAFIKWWKSDTRDVIEFVNKWKSGEAFQKLEHIKIENYNDEFPQNEILDAIGAQHTDHAKKPSTHSLPKV</sequence>
<reference evidence="3" key="1">
    <citation type="submission" date="2017-10" db="EMBL/GenBank/DDBJ databases">
        <title>Rapid genome shrinkage in a self-fertile nematode reveals novel sperm competition proteins.</title>
        <authorList>
            <person name="Yin D."/>
            <person name="Schwarz E.M."/>
            <person name="Thomas C.G."/>
            <person name="Felde R.L."/>
            <person name="Korf I.F."/>
            <person name="Cutter A.D."/>
            <person name="Schartner C.M."/>
            <person name="Ralston E.J."/>
            <person name="Meyer B.J."/>
            <person name="Haag E.S."/>
        </authorList>
    </citation>
    <scope>NUCLEOTIDE SEQUENCE [LARGE SCALE GENOMIC DNA]</scope>
    <source>
        <strain evidence="3">JU1422</strain>
    </source>
</reference>
<dbReference type="InterPro" id="IPR001810">
    <property type="entry name" value="F-box_dom"/>
</dbReference>
<evidence type="ECO:0000259" key="1">
    <source>
        <dbReference type="PROSITE" id="PS50181"/>
    </source>
</evidence>
<organism evidence="2 3">
    <name type="scientific">Caenorhabditis nigoni</name>
    <dbReference type="NCBI Taxonomy" id="1611254"/>
    <lineage>
        <taxon>Eukaryota</taxon>
        <taxon>Metazoa</taxon>
        <taxon>Ecdysozoa</taxon>
        <taxon>Nematoda</taxon>
        <taxon>Chromadorea</taxon>
        <taxon>Rhabditida</taxon>
        <taxon>Rhabditina</taxon>
        <taxon>Rhabditomorpha</taxon>
        <taxon>Rhabditoidea</taxon>
        <taxon>Rhabditidae</taxon>
        <taxon>Peloderinae</taxon>
        <taxon>Caenorhabditis</taxon>
    </lineage>
</organism>
<dbReference type="AlphaFoldDB" id="A0A2G5SYZ7"/>
<name>A0A2G5SYZ7_9PELO</name>